<keyword evidence="2" id="KW-0812">Transmembrane</keyword>
<feature type="region of interest" description="Disordered" evidence="1">
    <location>
        <begin position="1"/>
        <end position="36"/>
    </location>
</feature>
<feature type="compositionally biased region" description="Pro residues" evidence="1">
    <location>
        <begin position="25"/>
        <end position="34"/>
    </location>
</feature>
<accession>A0ABU5YHI4</accession>
<protein>
    <recommendedName>
        <fullName evidence="5">Alanine and proline rich membrane protein</fullName>
    </recommendedName>
</protein>
<evidence type="ECO:0008006" key="5">
    <source>
        <dbReference type="Google" id="ProtNLM"/>
    </source>
</evidence>
<reference evidence="3 4" key="1">
    <citation type="submission" date="2023-12" db="EMBL/GenBank/DDBJ databases">
        <title>Description of new species of Mycobacterium terrae complex isolated from sewage at the Sao Paulo Zoological Park Foundation in Brazil.</title>
        <authorList>
            <person name="Romagnoli C.L."/>
            <person name="Conceicao E.C."/>
            <person name="Machado E."/>
            <person name="Barreto L.B.P.F."/>
            <person name="Sharma A."/>
            <person name="Silva N.M."/>
            <person name="Marques L.E."/>
            <person name="Juliana M.A."/>
            <person name="Lourenco M.C.S."/>
            <person name="Digiampietri L.A."/>
            <person name="Suffys P.N."/>
            <person name="Viana-Niero C."/>
        </authorList>
    </citation>
    <scope>NUCLEOTIDE SEQUENCE [LARGE SCALE GENOMIC DNA]</scope>
    <source>
        <strain evidence="3 4">MYC123</strain>
    </source>
</reference>
<dbReference type="EMBL" id="JAYJJT010000001">
    <property type="protein sequence ID" value="MEB3048218.1"/>
    <property type="molecule type" value="Genomic_DNA"/>
</dbReference>
<sequence>MADPELPDSAEPAKTTKSAVSKSAPPKPAPPKPASPTSAWRLLIAAVVAGLAAGALGAAAVVGLSHPGSDSSAKSTVRDANDAKLDVCAAALLARQAVAKNMHLVNPDPENPLAQLAVAANARLALVGSAAYVRGRVDADAAAPSEVLDAARAMAGALEHLNVSYLVGQSNSEHEEIGHDLDSRMAALGALCK</sequence>
<evidence type="ECO:0000256" key="2">
    <source>
        <dbReference type="SAM" id="Phobius"/>
    </source>
</evidence>
<name>A0ABU5YHI4_9MYCO</name>
<keyword evidence="4" id="KW-1185">Reference proteome</keyword>
<evidence type="ECO:0000256" key="1">
    <source>
        <dbReference type="SAM" id="MobiDB-lite"/>
    </source>
</evidence>
<organism evidence="3 4">
    <name type="scientific">[Mycobacterium] zoologicum</name>
    <dbReference type="NCBI Taxonomy" id="2872311"/>
    <lineage>
        <taxon>Bacteria</taxon>
        <taxon>Bacillati</taxon>
        <taxon>Actinomycetota</taxon>
        <taxon>Actinomycetes</taxon>
        <taxon>Mycobacteriales</taxon>
        <taxon>Mycobacteriaceae</taxon>
        <taxon>Mycolicibacter</taxon>
    </lineage>
</organism>
<proteinExistence type="predicted"/>
<evidence type="ECO:0000313" key="4">
    <source>
        <dbReference type="Proteomes" id="UP001299046"/>
    </source>
</evidence>
<evidence type="ECO:0000313" key="3">
    <source>
        <dbReference type="EMBL" id="MEB3048218.1"/>
    </source>
</evidence>
<dbReference type="RefSeq" id="WP_224862845.1">
    <property type="nucleotide sequence ID" value="NZ_JAYJJT010000001.1"/>
</dbReference>
<keyword evidence="2" id="KW-1133">Transmembrane helix</keyword>
<gene>
    <name evidence="3" type="ORF">KV112_00475</name>
</gene>
<comment type="caution">
    <text evidence="3">The sequence shown here is derived from an EMBL/GenBank/DDBJ whole genome shotgun (WGS) entry which is preliminary data.</text>
</comment>
<dbReference type="Proteomes" id="UP001299046">
    <property type="component" value="Unassembled WGS sequence"/>
</dbReference>
<keyword evidence="2" id="KW-0472">Membrane</keyword>
<feature type="transmembrane region" description="Helical" evidence="2">
    <location>
        <begin position="39"/>
        <end position="64"/>
    </location>
</feature>